<reference evidence="2" key="1">
    <citation type="submission" date="2022-12" db="EMBL/GenBank/DDBJ databases">
        <authorList>
            <person name="Petersen C."/>
        </authorList>
    </citation>
    <scope>NUCLEOTIDE SEQUENCE</scope>
    <source>
        <strain evidence="2">IBT 35673</strain>
    </source>
</reference>
<evidence type="ECO:0000313" key="3">
    <source>
        <dbReference type="Proteomes" id="UP001147695"/>
    </source>
</evidence>
<dbReference type="InterPro" id="IPR024311">
    <property type="entry name" value="Lipocalin-like"/>
</dbReference>
<dbReference type="Pfam" id="PF13924">
    <property type="entry name" value="Lipocalin_5"/>
    <property type="match status" value="1"/>
</dbReference>
<dbReference type="AlphaFoldDB" id="A0A9W9QK95"/>
<proteinExistence type="predicted"/>
<organism evidence="2 3">
    <name type="scientific">Penicillium brevicompactum</name>
    <dbReference type="NCBI Taxonomy" id="5074"/>
    <lineage>
        <taxon>Eukaryota</taxon>
        <taxon>Fungi</taxon>
        <taxon>Dikarya</taxon>
        <taxon>Ascomycota</taxon>
        <taxon>Pezizomycotina</taxon>
        <taxon>Eurotiomycetes</taxon>
        <taxon>Eurotiomycetidae</taxon>
        <taxon>Eurotiales</taxon>
        <taxon>Aspergillaceae</taxon>
        <taxon>Penicillium</taxon>
    </lineage>
</organism>
<accession>A0A9W9QK95</accession>
<feature type="domain" description="Lipocalin-like" evidence="1">
    <location>
        <begin position="12"/>
        <end position="140"/>
    </location>
</feature>
<gene>
    <name evidence="2" type="ORF">N7452_006219</name>
</gene>
<reference evidence="2" key="2">
    <citation type="journal article" date="2023" name="IMA Fungus">
        <title>Comparative genomic study of the Penicillium genus elucidates a diverse pangenome and 15 lateral gene transfer events.</title>
        <authorList>
            <person name="Petersen C."/>
            <person name="Sorensen T."/>
            <person name="Nielsen M.R."/>
            <person name="Sondergaard T.E."/>
            <person name="Sorensen J.L."/>
            <person name="Fitzpatrick D.A."/>
            <person name="Frisvad J.C."/>
            <person name="Nielsen K.L."/>
        </authorList>
    </citation>
    <scope>NUCLEOTIDE SEQUENCE</scope>
    <source>
        <strain evidence="2">IBT 35673</strain>
    </source>
</reference>
<evidence type="ECO:0000313" key="2">
    <source>
        <dbReference type="EMBL" id="KAJ5339491.1"/>
    </source>
</evidence>
<name>A0A9W9QK95_PENBR</name>
<evidence type="ECO:0000259" key="1">
    <source>
        <dbReference type="Pfam" id="PF13924"/>
    </source>
</evidence>
<comment type="caution">
    <text evidence="2">The sequence shown here is derived from an EMBL/GenBank/DDBJ whole genome shotgun (WGS) entry which is preliminary data.</text>
</comment>
<dbReference type="EMBL" id="JAPZBQ010000003">
    <property type="protein sequence ID" value="KAJ5339491.1"/>
    <property type="molecule type" value="Genomic_DNA"/>
</dbReference>
<dbReference type="Proteomes" id="UP001147695">
    <property type="component" value="Unassembled WGS sequence"/>
</dbReference>
<protein>
    <recommendedName>
        <fullName evidence="1">Lipocalin-like domain-containing protein</fullName>
    </recommendedName>
</protein>
<sequence length="143" mass="16037">MTSQSDVKNAIVGSWHLITLRAELMDEGGTAYPMGKDARGIITYSPNGYMAVQLMPSATTKAKSTIHDILAYTGRYWTEVQSDGRMIVKQQMEMCTQPDLEGSTQQRIVTISENQMELASPAFFPFKGVMQKPVLLWQRIEES</sequence>